<evidence type="ECO:0000313" key="4">
    <source>
        <dbReference type="Proteomes" id="UP001377567"/>
    </source>
</evidence>
<proteinExistence type="predicted"/>
<dbReference type="Proteomes" id="UP001377567">
    <property type="component" value="Unassembled WGS sequence"/>
</dbReference>
<gene>
    <name evidence="3" type="ORF">DAKH74_010970</name>
</gene>
<reference evidence="3 4" key="1">
    <citation type="journal article" date="2023" name="Elife">
        <title>Identification of key yeast species and microbe-microbe interactions impacting larval growth of Drosophila in the wild.</title>
        <authorList>
            <person name="Mure A."/>
            <person name="Sugiura Y."/>
            <person name="Maeda R."/>
            <person name="Honda K."/>
            <person name="Sakurai N."/>
            <person name="Takahashi Y."/>
            <person name="Watada M."/>
            <person name="Katoh T."/>
            <person name="Gotoh A."/>
            <person name="Gotoh Y."/>
            <person name="Taniguchi I."/>
            <person name="Nakamura K."/>
            <person name="Hayashi T."/>
            <person name="Katayama T."/>
            <person name="Uemura T."/>
            <person name="Hattori Y."/>
        </authorList>
    </citation>
    <scope>NUCLEOTIDE SEQUENCE [LARGE SCALE GENOMIC DNA]</scope>
    <source>
        <strain evidence="3 4">KH-74</strain>
    </source>
</reference>
<dbReference type="PANTHER" id="PTHR47524">
    <property type="entry name" value="20S RRNA ACCUMULATION PROTEIN 4"/>
    <property type="match status" value="1"/>
</dbReference>
<dbReference type="PANTHER" id="PTHR47524:SF1">
    <property type="entry name" value="20S RRNA ACCUMULATION PROTEIN 4"/>
    <property type="match status" value="1"/>
</dbReference>
<comment type="caution">
    <text evidence="3">The sequence shown here is derived from an EMBL/GenBank/DDBJ whole genome shotgun (WGS) entry which is preliminary data.</text>
</comment>
<sequence>MSMSDFEDDSYNKKKSEVYLAYVDAPIKQGDDVTIEDTFVGSKPVWLHPESQPDDKLLECGSCHSRDNMRLLMQAFAPVDQEQMEPIQDRLQMNRMMKYIDGNDDRVLYVFMCTKCHRKTGSIKCIRGVKRNASTTTAATTQQKLDSATGGDALPGAKDFKINPFDISGGAANPFASAAGSANPFASTATSTESATTTAPEQSGKTEEPSKKVLRKLHDEKKDMEYDNSHEFKGYLLYVEQETFQNKPDHLKLPKNLKIDKEALELTGETELEDLERDPVKLDPRTEKLSQFLDDDVFQKFQEVVGYNPLQVLRYDLGGKPLYYAATKVDLESVIPKPGFNPSSKRTFEMQLMPKLILDLEKDGQAVAEGMEWGTILVFTDAENYTPKFDDNNVGYVEECVRVQWEART</sequence>
<dbReference type="EMBL" id="BTGD01000003">
    <property type="protein sequence ID" value="GMM54481.1"/>
    <property type="molecule type" value="Genomic_DNA"/>
</dbReference>
<dbReference type="InterPro" id="IPR007320">
    <property type="entry name" value="PDCD2_C"/>
</dbReference>
<protein>
    <submittedName>
        <fullName evidence="3">Tsr4 protein</fullName>
    </submittedName>
</protein>
<accession>A0AAV5RSH2</accession>
<name>A0AAV5RSH2_MAUHU</name>
<feature type="region of interest" description="Disordered" evidence="1">
    <location>
        <begin position="132"/>
        <end position="153"/>
    </location>
</feature>
<feature type="domain" description="Programmed cell death protein 2 C-terminal" evidence="2">
    <location>
        <begin position="295"/>
        <end position="405"/>
    </location>
</feature>
<feature type="region of interest" description="Disordered" evidence="1">
    <location>
        <begin position="181"/>
        <end position="211"/>
    </location>
</feature>
<dbReference type="GO" id="GO:0030490">
    <property type="term" value="P:maturation of SSU-rRNA"/>
    <property type="evidence" value="ECO:0007669"/>
    <property type="project" value="TreeGrafter"/>
</dbReference>
<evidence type="ECO:0000259" key="2">
    <source>
        <dbReference type="Pfam" id="PF04194"/>
    </source>
</evidence>
<keyword evidence="4" id="KW-1185">Reference proteome</keyword>
<feature type="compositionally biased region" description="Low complexity" evidence="1">
    <location>
        <begin position="181"/>
        <end position="199"/>
    </location>
</feature>
<dbReference type="AlphaFoldDB" id="A0AAV5RSH2"/>
<organism evidence="3 4">
    <name type="scientific">Maudiozyma humilis</name>
    <name type="common">Sour dough yeast</name>
    <name type="synonym">Kazachstania humilis</name>
    <dbReference type="NCBI Taxonomy" id="51915"/>
    <lineage>
        <taxon>Eukaryota</taxon>
        <taxon>Fungi</taxon>
        <taxon>Dikarya</taxon>
        <taxon>Ascomycota</taxon>
        <taxon>Saccharomycotina</taxon>
        <taxon>Saccharomycetes</taxon>
        <taxon>Saccharomycetales</taxon>
        <taxon>Saccharomycetaceae</taxon>
        <taxon>Maudiozyma</taxon>
    </lineage>
</organism>
<dbReference type="GO" id="GO:0005737">
    <property type="term" value="C:cytoplasm"/>
    <property type="evidence" value="ECO:0007669"/>
    <property type="project" value="InterPro"/>
</dbReference>
<evidence type="ECO:0000256" key="1">
    <source>
        <dbReference type="SAM" id="MobiDB-lite"/>
    </source>
</evidence>
<evidence type="ECO:0000313" key="3">
    <source>
        <dbReference type="EMBL" id="GMM54481.1"/>
    </source>
</evidence>
<dbReference type="Pfam" id="PF04194">
    <property type="entry name" value="PDCD2_C"/>
    <property type="match status" value="1"/>
</dbReference>